<organism evidence="3 4">
    <name type="scientific">Paeniglutamicibacter kerguelensis</name>
    <dbReference type="NCBI Taxonomy" id="254788"/>
    <lineage>
        <taxon>Bacteria</taxon>
        <taxon>Bacillati</taxon>
        <taxon>Actinomycetota</taxon>
        <taxon>Actinomycetes</taxon>
        <taxon>Micrococcales</taxon>
        <taxon>Micrococcaceae</taxon>
        <taxon>Paeniglutamicibacter</taxon>
    </lineage>
</organism>
<evidence type="ECO:0000313" key="4">
    <source>
        <dbReference type="Proteomes" id="UP001296993"/>
    </source>
</evidence>
<dbReference type="EMBL" id="JAGIOF010000004">
    <property type="protein sequence ID" value="MBP2388479.1"/>
    <property type="molecule type" value="Genomic_DNA"/>
</dbReference>
<dbReference type="InterPro" id="IPR032466">
    <property type="entry name" value="Metal_Hydrolase"/>
</dbReference>
<dbReference type="EC" id="3.1.1.-" evidence="3"/>
<feature type="domain" description="Amidohydrolase-related" evidence="2">
    <location>
        <begin position="6"/>
        <end position="279"/>
    </location>
</feature>
<comment type="similarity">
    <text evidence="1">Belongs to the metallo-dependent hydrolases superfamily.</text>
</comment>
<keyword evidence="3" id="KW-0378">Hydrolase</keyword>
<dbReference type="PANTHER" id="PTHR43569">
    <property type="entry name" value="AMIDOHYDROLASE"/>
    <property type="match status" value="1"/>
</dbReference>
<dbReference type="Pfam" id="PF04909">
    <property type="entry name" value="Amidohydro_2"/>
    <property type="match status" value="1"/>
</dbReference>
<dbReference type="GO" id="GO:0016787">
    <property type="term" value="F:hydrolase activity"/>
    <property type="evidence" value="ECO:0007669"/>
    <property type="project" value="UniProtKB-KW"/>
</dbReference>
<dbReference type="InterPro" id="IPR006680">
    <property type="entry name" value="Amidohydro-rel"/>
</dbReference>
<keyword evidence="4" id="KW-1185">Reference proteome</keyword>
<name>A0ABS4XLB3_9MICC</name>
<comment type="caution">
    <text evidence="3">The sequence shown here is derived from an EMBL/GenBank/DDBJ whole genome shotgun (WGS) entry which is preliminary data.</text>
</comment>
<dbReference type="Proteomes" id="UP001296993">
    <property type="component" value="Unassembled WGS sequence"/>
</dbReference>
<sequence>MMERLDAHLHLWQIGDPGAYPWLTPDLGELYADFTPSMAEAELADSAVDGAILVQAADTLADTEFMLGVAAEYDWVLGVVGWVDLCAPQSLEDQLESWRGSGPFCGVRHLVHDDPRADFLERPDVSASLELLAKHDIPLDIPDAFPRHLDQALRVAARHPDLRIVVDHLAKPPLGSSDGAFAAWRDSFTRLAQLPQVFTKLSGLRIPHAGYDVSKLRPAFDVALEAFGPGRMMYGGDWPMTVPAGGYAPTLRVFETLVGTLAVAEQESLWAGTARRVYPNLRSKIG</sequence>
<evidence type="ECO:0000313" key="3">
    <source>
        <dbReference type="EMBL" id="MBP2388479.1"/>
    </source>
</evidence>
<dbReference type="InterPro" id="IPR052350">
    <property type="entry name" value="Metallo-dep_Lactonases"/>
</dbReference>
<dbReference type="SUPFAM" id="SSF51556">
    <property type="entry name" value="Metallo-dependent hydrolases"/>
    <property type="match status" value="1"/>
</dbReference>
<evidence type="ECO:0000256" key="1">
    <source>
        <dbReference type="ARBA" id="ARBA00038310"/>
    </source>
</evidence>
<protein>
    <submittedName>
        <fullName evidence="3">L-fuconolactonase</fullName>
        <ecNumber evidence="3">3.1.1.-</ecNumber>
    </submittedName>
</protein>
<gene>
    <name evidence="3" type="ORF">JOF47_004052</name>
</gene>
<dbReference type="Gene3D" id="3.20.20.140">
    <property type="entry name" value="Metal-dependent hydrolases"/>
    <property type="match status" value="1"/>
</dbReference>
<proteinExistence type="inferred from homology"/>
<dbReference type="RefSeq" id="WP_210002123.1">
    <property type="nucleotide sequence ID" value="NZ_BAAAJY010000004.1"/>
</dbReference>
<dbReference type="PANTHER" id="PTHR43569:SF2">
    <property type="entry name" value="AMIDOHYDROLASE-RELATED DOMAIN-CONTAINING PROTEIN"/>
    <property type="match status" value="1"/>
</dbReference>
<accession>A0ABS4XLB3</accession>
<evidence type="ECO:0000259" key="2">
    <source>
        <dbReference type="Pfam" id="PF04909"/>
    </source>
</evidence>
<reference evidence="3 4" key="1">
    <citation type="submission" date="2021-03" db="EMBL/GenBank/DDBJ databases">
        <title>Sequencing the genomes of 1000 actinobacteria strains.</title>
        <authorList>
            <person name="Klenk H.-P."/>
        </authorList>
    </citation>
    <scope>NUCLEOTIDE SEQUENCE [LARGE SCALE GENOMIC DNA]</scope>
    <source>
        <strain evidence="3 4">DSM 15797</strain>
    </source>
</reference>